<feature type="compositionally biased region" description="Low complexity" evidence="1">
    <location>
        <begin position="270"/>
        <end position="295"/>
    </location>
</feature>
<dbReference type="SMART" id="SM00355">
    <property type="entry name" value="ZnF_C2H2"/>
    <property type="match status" value="3"/>
</dbReference>
<dbReference type="Proteomes" id="UP000019376">
    <property type="component" value="Unassembled WGS sequence"/>
</dbReference>
<evidence type="ECO:0000313" key="4">
    <source>
        <dbReference type="Proteomes" id="UP000019376"/>
    </source>
</evidence>
<dbReference type="PROSITE" id="PS00028">
    <property type="entry name" value="ZINC_FINGER_C2H2_1"/>
    <property type="match status" value="1"/>
</dbReference>
<feature type="region of interest" description="Disordered" evidence="1">
    <location>
        <begin position="243"/>
        <end position="309"/>
    </location>
</feature>
<organism evidence="3 4">
    <name type="scientific">Penicillium oxalicum (strain 114-2 / CGMCC 5302)</name>
    <name type="common">Penicillium decumbens</name>
    <dbReference type="NCBI Taxonomy" id="933388"/>
    <lineage>
        <taxon>Eukaryota</taxon>
        <taxon>Fungi</taxon>
        <taxon>Dikarya</taxon>
        <taxon>Ascomycota</taxon>
        <taxon>Pezizomycotina</taxon>
        <taxon>Eurotiomycetes</taxon>
        <taxon>Eurotiomycetidae</taxon>
        <taxon>Eurotiales</taxon>
        <taxon>Aspergillaceae</taxon>
        <taxon>Penicillium</taxon>
    </lineage>
</organism>
<dbReference type="HOGENOM" id="CLU_008497_4_0_1"/>
<feature type="compositionally biased region" description="Polar residues" evidence="1">
    <location>
        <begin position="116"/>
        <end position="158"/>
    </location>
</feature>
<feature type="region of interest" description="Disordered" evidence="1">
    <location>
        <begin position="115"/>
        <end position="229"/>
    </location>
</feature>
<evidence type="ECO:0000256" key="1">
    <source>
        <dbReference type="SAM" id="MobiDB-lite"/>
    </source>
</evidence>
<dbReference type="STRING" id="933388.S8AWZ8"/>
<accession>S8AWZ8</accession>
<dbReference type="InterPro" id="IPR013087">
    <property type="entry name" value="Znf_C2H2_type"/>
</dbReference>
<dbReference type="AlphaFoldDB" id="S8AWZ8"/>
<dbReference type="eggNOG" id="ENOG502S9TN">
    <property type="taxonomic scope" value="Eukaryota"/>
</dbReference>
<protein>
    <recommendedName>
        <fullName evidence="2">C2H2-type domain-containing protein</fullName>
    </recommendedName>
</protein>
<dbReference type="EMBL" id="KB644409">
    <property type="protein sequence ID" value="EPS26427.1"/>
    <property type="molecule type" value="Genomic_DNA"/>
</dbReference>
<gene>
    <name evidence="3" type="ORF">PDE_01364</name>
</gene>
<dbReference type="PhylomeDB" id="S8AWZ8"/>
<feature type="domain" description="C2H2-type" evidence="2">
    <location>
        <begin position="322"/>
        <end position="344"/>
    </location>
</feature>
<name>S8AWZ8_PENO1</name>
<keyword evidence="4" id="KW-1185">Reference proteome</keyword>
<evidence type="ECO:0000259" key="2">
    <source>
        <dbReference type="PROSITE" id="PS00028"/>
    </source>
</evidence>
<feature type="compositionally biased region" description="Basic residues" evidence="1">
    <location>
        <begin position="296"/>
        <end position="309"/>
    </location>
</feature>
<dbReference type="OrthoDB" id="5399138at2759"/>
<proteinExistence type="predicted"/>
<reference evidence="3 4" key="1">
    <citation type="journal article" date="2013" name="PLoS ONE">
        <title>Genomic and secretomic analyses reveal unique features of the lignocellulolytic enzyme system of Penicillium decumbens.</title>
        <authorList>
            <person name="Liu G."/>
            <person name="Zhang L."/>
            <person name="Wei X."/>
            <person name="Zou G."/>
            <person name="Qin Y."/>
            <person name="Ma L."/>
            <person name="Li J."/>
            <person name="Zheng H."/>
            <person name="Wang S."/>
            <person name="Wang C."/>
            <person name="Xun L."/>
            <person name="Zhao G.-P."/>
            <person name="Zhou Z."/>
            <person name="Qu Y."/>
        </authorList>
    </citation>
    <scope>NUCLEOTIDE SEQUENCE [LARGE SCALE GENOMIC DNA]</scope>
    <source>
        <strain evidence="4">114-2 / CGMCC 5302</strain>
    </source>
</reference>
<evidence type="ECO:0000313" key="3">
    <source>
        <dbReference type="EMBL" id="EPS26427.1"/>
    </source>
</evidence>
<sequence length="620" mass="68675">MNLDGEADRLDYITGYEGFLHDPSWPGATTELDQAENFPPESFHLDNSAFGAGGLFGTPHPLDTSDLCFQGASYEMAGANGPPMQSMFGDHDLGTYSFPASVTSLDGFSDAMHALSGTTSPGNGLSQGTGTPDAQIHDAQSWTWESSPGVTDFTTSASAPDVNVGLGSASLTQHQQPAPARRTGNGLPRRRSRYLVSRPAERSSPIQMPAAREMDPMQRWQESPPEDEPASLTAIMNAMDEMPARDSPRASLGARPTEAFQHHRQSRSIGSVDLSASSADSVCSSAGRSTSQSSRSRSRRPKGRVVKSKVKPWNDTKPRVFCCTFCCDRFRSKYDWVRHEKSLHLSLEAWYCAPLGPSVFSETTGQNHCAWCSIPNPSREHLRDEHHIEECQNLSKSSRSFRRKDHLVQHLRHVHQVNTVPCIDSWKTEMKNITSRCGFCDQRLHDWEERIEHLSDHFRSGYTMKDWQGDHGFPSAVTAQLRNAFPPYLIGAESESLIPFSSTSADVRDHYAQMSSRVHVPKEAETSGPEVAPAGASGDLVKSQFDSFLGNFTRHLGQFAREQMQKGVIPTDEMFQQEARKVIYDCEDAWDQTIADNPEWLSTFRQLHCGEKQSGSGSNG</sequence>